<keyword evidence="1" id="KW-0472">Membrane</keyword>
<evidence type="ECO:0000313" key="3">
    <source>
        <dbReference type="Proteomes" id="UP000006562"/>
    </source>
</evidence>
<feature type="transmembrane region" description="Helical" evidence="1">
    <location>
        <begin position="12"/>
        <end position="31"/>
    </location>
</feature>
<evidence type="ECO:0000256" key="1">
    <source>
        <dbReference type="SAM" id="Phobius"/>
    </source>
</evidence>
<dbReference type="RefSeq" id="WP_013351531.1">
    <property type="nucleotide sequence ID" value="NC_014551.1"/>
</dbReference>
<sequence length="81" mass="9445">MFKRRLIETLSWMIIGAMFLLFGTFMRWALAFPVAKAILAIALVFGLLLVGLYGIVRFILWLIVEPYRAHKRDRETEETAE</sequence>
<proteinExistence type="predicted"/>
<protein>
    <submittedName>
        <fullName evidence="2">Uncharacterized protein</fullName>
    </submittedName>
</protein>
<gene>
    <name evidence="2" type="ordered locus">BAMF_0910</name>
</gene>
<dbReference type="EMBL" id="FN597644">
    <property type="protein sequence ID" value="CBI42036.1"/>
    <property type="molecule type" value="Genomic_DNA"/>
</dbReference>
<accession>A0A9P1NGI7</accession>
<dbReference type="AlphaFoldDB" id="A0A9P1NGI7"/>
<name>A0A9P1NGI7_BACAS</name>
<dbReference type="Proteomes" id="UP000006562">
    <property type="component" value="Chromosome"/>
</dbReference>
<feature type="transmembrane region" description="Helical" evidence="1">
    <location>
        <begin position="37"/>
        <end position="64"/>
    </location>
</feature>
<keyword evidence="1" id="KW-0812">Transmembrane</keyword>
<evidence type="ECO:0000313" key="2">
    <source>
        <dbReference type="EMBL" id="CBI42036.1"/>
    </source>
</evidence>
<keyword evidence="1" id="KW-1133">Transmembrane helix</keyword>
<dbReference type="KEGG" id="bao:BAMF_0910"/>
<keyword evidence="3" id="KW-1185">Reference proteome</keyword>
<organism evidence="2 3">
    <name type="scientific">Bacillus amyloliquefaciens (strain ATCC 23350 / DSM 7 / BCRC 11601 / CCUG 28519 / NBRC 15535 / NRRL B-14393 / F)</name>
    <dbReference type="NCBI Taxonomy" id="692420"/>
    <lineage>
        <taxon>Bacteria</taxon>
        <taxon>Bacillati</taxon>
        <taxon>Bacillota</taxon>
        <taxon>Bacilli</taxon>
        <taxon>Bacillales</taxon>
        <taxon>Bacillaceae</taxon>
        <taxon>Bacillus</taxon>
        <taxon>Bacillus amyloliquefaciens group</taxon>
    </lineage>
</organism>
<reference evidence="2 3" key="1">
    <citation type="journal article" date="2011" name="Int. J. Syst. Evol. Microbiol.">
        <title>Relationship of Bacillus amyloliquefaciens clades associated with strains DSM 7T and FZB42T: a proposal for Bacillus amyloliquefaciens subsp. amyloliquefaciens subsp. nov. and Bacillus amyloliquefaciens subsp. plantarum subsp. nov. based on complete genome sequence comparisons.</title>
        <authorList>
            <person name="Borriss R."/>
            <person name="Chen X.H."/>
            <person name="Rueckert C."/>
            <person name="Blom J."/>
            <person name="Becker A."/>
            <person name="Baumgarth B."/>
            <person name="Fan B."/>
            <person name="Pukall R."/>
            <person name="Schumann P."/>
            <person name="Sproer C."/>
            <person name="Junge H."/>
            <person name="Vater J."/>
            <person name="Puhler A."/>
            <person name="Klenk H.P."/>
        </authorList>
    </citation>
    <scope>NUCLEOTIDE SEQUENCE [LARGE SCALE GENOMIC DNA]</scope>
    <source>
        <strain evidence="3">DSM 7</strain>
    </source>
</reference>
<reference evidence="3" key="2">
    <citation type="journal article" date="2011" name="J. Biotechnol.">
        <title>Genome sequence of B. amyloliquefaciens type strain DSM7(T) reveals differences to plant-associated B. amyloliquefaciens FZB42.</title>
        <authorList>
            <person name="Ruckert C."/>
            <person name="Blom J."/>
            <person name="Chen X."/>
            <person name="Reva O."/>
            <person name="Borriss R."/>
        </authorList>
    </citation>
    <scope>NUCLEOTIDE SEQUENCE [LARGE SCALE GENOMIC DNA]</scope>
    <source>
        <strain evidence="3">DSM 7</strain>
    </source>
</reference>